<reference evidence="2 3" key="1">
    <citation type="journal article" date="2009" name="Science">
        <title>Green evolution and dynamic adaptations revealed by genomes of the marine picoeukaryotes Micromonas.</title>
        <authorList>
            <person name="Worden A.Z."/>
            <person name="Lee J.H."/>
            <person name="Mock T."/>
            <person name="Rouze P."/>
            <person name="Simmons M.P."/>
            <person name="Aerts A.L."/>
            <person name="Allen A.E."/>
            <person name="Cuvelier M.L."/>
            <person name="Derelle E."/>
            <person name="Everett M.V."/>
            <person name="Foulon E."/>
            <person name="Grimwood J."/>
            <person name="Gundlach H."/>
            <person name="Henrissat B."/>
            <person name="Napoli C."/>
            <person name="McDonald S.M."/>
            <person name="Parker M.S."/>
            <person name="Rombauts S."/>
            <person name="Salamov A."/>
            <person name="Von Dassow P."/>
            <person name="Badger J.H."/>
            <person name="Coutinho P.M."/>
            <person name="Demir E."/>
            <person name="Dubchak I."/>
            <person name="Gentemann C."/>
            <person name="Eikrem W."/>
            <person name="Gready J.E."/>
            <person name="John U."/>
            <person name="Lanier W."/>
            <person name="Lindquist E.A."/>
            <person name="Lucas S."/>
            <person name="Mayer K.F."/>
            <person name="Moreau H."/>
            <person name="Not F."/>
            <person name="Otillar R."/>
            <person name="Panaud O."/>
            <person name="Pangilinan J."/>
            <person name="Paulsen I."/>
            <person name="Piegu B."/>
            <person name="Poliakov A."/>
            <person name="Robbens S."/>
            <person name="Schmutz J."/>
            <person name="Toulza E."/>
            <person name="Wyss T."/>
            <person name="Zelensky A."/>
            <person name="Zhou K."/>
            <person name="Armbrust E.V."/>
            <person name="Bhattacharya D."/>
            <person name="Goodenough U.W."/>
            <person name="Van de Peer Y."/>
            <person name="Grigoriev I.V."/>
        </authorList>
    </citation>
    <scope>NUCLEOTIDE SEQUENCE [LARGE SCALE GENOMIC DNA]</scope>
    <source>
        <strain evidence="3">RCC299 / NOUM17</strain>
    </source>
</reference>
<dbReference type="EMBL" id="CP001325">
    <property type="protein sequence ID" value="ACO63118.1"/>
    <property type="molecule type" value="Genomic_DNA"/>
</dbReference>
<protein>
    <submittedName>
        <fullName evidence="2">Uncharacterized protein</fullName>
    </submittedName>
</protein>
<dbReference type="InterPro" id="IPR039987">
    <property type="entry name" value="PGRL1"/>
</dbReference>
<dbReference type="AlphaFoldDB" id="C1E4H5"/>
<feature type="region of interest" description="Disordered" evidence="1">
    <location>
        <begin position="314"/>
        <end position="346"/>
    </location>
</feature>
<proteinExistence type="predicted"/>
<feature type="region of interest" description="Disordered" evidence="1">
    <location>
        <begin position="1"/>
        <end position="75"/>
    </location>
</feature>
<dbReference type="RefSeq" id="XP_002501860.1">
    <property type="nucleotide sequence ID" value="XM_002501814.1"/>
</dbReference>
<dbReference type="GeneID" id="8242751"/>
<dbReference type="OrthoDB" id="567232at2759"/>
<feature type="compositionally biased region" description="Low complexity" evidence="1">
    <location>
        <begin position="32"/>
        <end position="60"/>
    </location>
</feature>
<dbReference type="STRING" id="296587.C1E4H5"/>
<evidence type="ECO:0000313" key="2">
    <source>
        <dbReference type="EMBL" id="ACO63118.1"/>
    </source>
</evidence>
<name>C1E4H5_MICCC</name>
<dbReference type="FunCoup" id="C1E4H5">
    <property type="interactions" value="23"/>
</dbReference>
<sequence length="346" mass="37147">MTALAASRAAASTAASTSGRGTGATRPRDRAAIYSPSSSSTYSMYSSSRRARAAVSANAGRRSKRGPSDSYSETWDGEKYDMAEMGMWDVPSIEGPSCIRLPPIEAATVEELEALYAQAKNTYFSGQPVVDDAMFDTVERRLRYLGSDAAVKYPRCSRRDMRVYSDASFDVEQLDSLATTWLALVALGCAMVVLDFGDAMRAGVGAVAGGDIGGPHGSSFRPPVIGLLGVFLANGGWERLGRLRDGNTVAVKGECPSCAEEVYAFLPGNRAVARVECECHVCERRLAFRVEVAKSENAKWRRVATGRIYLVGGGDGGGGEYRDGVGGPPRWPPERKGKEEGVERER</sequence>
<evidence type="ECO:0000256" key="1">
    <source>
        <dbReference type="SAM" id="MobiDB-lite"/>
    </source>
</evidence>
<dbReference type="eggNOG" id="ENOG502QRUP">
    <property type="taxonomic scope" value="Eukaryota"/>
</dbReference>
<dbReference type="Proteomes" id="UP000002009">
    <property type="component" value="Chromosome 4"/>
</dbReference>
<dbReference type="PANTHER" id="PTHR31032">
    <property type="entry name" value="PGR5-LIKE PROTEIN 1B, CHLOROPLASTIC"/>
    <property type="match status" value="1"/>
</dbReference>
<feature type="compositionally biased region" description="Basic and acidic residues" evidence="1">
    <location>
        <begin position="332"/>
        <end position="346"/>
    </location>
</feature>
<dbReference type="GO" id="GO:0009535">
    <property type="term" value="C:chloroplast thylakoid membrane"/>
    <property type="evidence" value="ECO:0007669"/>
    <property type="project" value="InterPro"/>
</dbReference>
<dbReference type="GO" id="GO:0016730">
    <property type="term" value="F:oxidoreductase activity, acting on iron-sulfur proteins as donors"/>
    <property type="evidence" value="ECO:0007669"/>
    <property type="project" value="InterPro"/>
</dbReference>
<dbReference type="OMA" id="YLVGYPI"/>
<organism evidence="2 3">
    <name type="scientific">Micromonas commoda (strain RCC299 / NOUM17 / CCMP2709)</name>
    <name type="common">Picoplanktonic green alga</name>
    <dbReference type="NCBI Taxonomy" id="296587"/>
    <lineage>
        <taxon>Eukaryota</taxon>
        <taxon>Viridiplantae</taxon>
        <taxon>Chlorophyta</taxon>
        <taxon>Mamiellophyceae</taxon>
        <taxon>Mamiellales</taxon>
        <taxon>Mamiellaceae</taxon>
        <taxon>Micromonas</taxon>
    </lineage>
</organism>
<keyword evidence="3" id="KW-1185">Reference proteome</keyword>
<feature type="compositionally biased region" description="Gly residues" evidence="1">
    <location>
        <begin position="314"/>
        <end position="327"/>
    </location>
</feature>
<feature type="compositionally biased region" description="Low complexity" evidence="1">
    <location>
        <begin position="1"/>
        <end position="25"/>
    </location>
</feature>
<accession>C1E4H5</accession>
<dbReference type="InParanoid" id="C1E4H5"/>
<evidence type="ECO:0000313" key="3">
    <source>
        <dbReference type="Proteomes" id="UP000002009"/>
    </source>
</evidence>
<dbReference type="KEGG" id="mis:MICPUN_58040"/>
<dbReference type="PANTHER" id="PTHR31032:SF2">
    <property type="entry name" value="PGR5-LIKE A PROTEIN"/>
    <property type="match status" value="1"/>
</dbReference>
<gene>
    <name evidence="2" type="ORF">MICPUN_58040</name>
</gene>
<dbReference type="GO" id="GO:0009773">
    <property type="term" value="P:photosynthetic electron transport in photosystem I"/>
    <property type="evidence" value="ECO:0007669"/>
    <property type="project" value="InterPro"/>
</dbReference>